<gene>
    <name evidence="2" type="ORF">Fmac_020789</name>
</gene>
<name>A0ABD1LV78_9FABA</name>
<organism evidence="2 3">
    <name type="scientific">Flemingia macrophylla</name>
    <dbReference type="NCBI Taxonomy" id="520843"/>
    <lineage>
        <taxon>Eukaryota</taxon>
        <taxon>Viridiplantae</taxon>
        <taxon>Streptophyta</taxon>
        <taxon>Embryophyta</taxon>
        <taxon>Tracheophyta</taxon>
        <taxon>Spermatophyta</taxon>
        <taxon>Magnoliopsida</taxon>
        <taxon>eudicotyledons</taxon>
        <taxon>Gunneridae</taxon>
        <taxon>Pentapetalae</taxon>
        <taxon>rosids</taxon>
        <taxon>fabids</taxon>
        <taxon>Fabales</taxon>
        <taxon>Fabaceae</taxon>
        <taxon>Papilionoideae</taxon>
        <taxon>50 kb inversion clade</taxon>
        <taxon>NPAAA clade</taxon>
        <taxon>indigoferoid/millettioid clade</taxon>
        <taxon>Phaseoleae</taxon>
        <taxon>Flemingia</taxon>
    </lineage>
</organism>
<protein>
    <recommendedName>
        <fullName evidence="1">DUF668 domain-containing protein</fullName>
    </recommendedName>
</protein>
<dbReference type="Pfam" id="PF05003">
    <property type="entry name" value="DUF668"/>
    <property type="match status" value="1"/>
</dbReference>
<dbReference type="EMBL" id="JBGMDY010000007">
    <property type="protein sequence ID" value="KAL2327362.1"/>
    <property type="molecule type" value="Genomic_DNA"/>
</dbReference>
<dbReference type="Proteomes" id="UP001603857">
    <property type="component" value="Unassembled WGS sequence"/>
</dbReference>
<evidence type="ECO:0000259" key="1">
    <source>
        <dbReference type="Pfam" id="PF05003"/>
    </source>
</evidence>
<feature type="domain" description="DUF668" evidence="1">
    <location>
        <begin position="73"/>
        <end position="107"/>
    </location>
</feature>
<dbReference type="InterPro" id="IPR007700">
    <property type="entry name" value="DUF668"/>
</dbReference>
<comment type="caution">
    <text evidence="2">The sequence shown here is derived from an EMBL/GenBank/DDBJ whole genome shotgun (WGS) entry which is preliminary data.</text>
</comment>
<keyword evidence="3" id="KW-1185">Reference proteome</keyword>
<sequence>MGKASLSSPAFAAHQATFPFQEELQRISILSLPSRSTHEPVTVPHCFGRIFITVAVTFLSSSTAAQLLPSLVAESTTTANTKDALYQSLPARIKLTLPSKIPSLRVVVEDQGH</sequence>
<accession>A0ABD1LV78</accession>
<evidence type="ECO:0000313" key="3">
    <source>
        <dbReference type="Proteomes" id="UP001603857"/>
    </source>
</evidence>
<evidence type="ECO:0000313" key="2">
    <source>
        <dbReference type="EMBL" id="KAL2327362.1"/>
    </source>
</evidence>
<dbReference type="AlphaFoldDB" id="A0ABD1LV78"/>
<reference evidence="2 3" key="1">
    <citation type="submission" date="2024-08" db="EMBL/GenBank/DDBJ databases">
        <title>Insights into the chromosomal genome structure of Flemingia macrophylla.</title>
        <authorList>
            <person name="Ding Y."/>
            <person name="Zhao Y."/>
            <person name="Bi W."/>
            <person name="Wu M."/>
            <person name="Zhao G."/>
            <person name="Gong Y."/>
            <person name="Li W."/>
            <person name="Zhang P."/>
        </authorList>
    </citation>
    <scope>NUCLEOTIDE SEQUENCE [LARGE SCALE GENOMIC DNA]</scope>
    <source>
        <strain evidence="2">DYQJB</strain>
        <tissue evidence="2">Leaf</tissue>
    </source>
</reference>
<proteinExistence type="predicted"/>